<proteinExistence type="predicted"/>
<protein>
    <submittedName>
        <fullName evidence="1">Uncharacterized protein</fullName>
    </submittedName>
</protein>
<sequence length="149" mass="16742">MCHDVEVKLAGDMEQITDPVEASADLALTHVWLSGSVTIVPCVFPSGKLLYVQYVYSPVVRMVTFRNGFVALSLQGSVIQEAFRCPDHINPDHNPLRNIKAQYWVTSRERDRDSQQTCVCDLQDFNPAQINLNFVSMLRTKPSSACILL</sequence>
<gene>
    <name evidence="1" type="ORF">XENOCAPTIV_026775</name>
</gene>
<reference evidence="1 2" key="1">
    <citation type="submission" date="2021-06" db="EMBL/GenBank/DDBJ databases">
        <authorList>
            <person name="Palmer J.M."/>
        </authorList>
    </citation>
    <scope>NUCLEOTIDE SEQUENCE [LARGE SCALE GENOMIC DNA]</scope>
    <source>
        <strain evidence="1 2">XC_2019</strain>
        <tissue evidence="1">Muscle</tissue>
    </source>
</reference>
<evidence type="ECO:0000313" key="1">
    <source>
        <dbReference type="EMBL" id="MEQ2205147.1"/>
    </source>
</evidence>
<dbReference type="Proteomes" id="UP001434883">
    <property type="component" value="Unassembled WGS sequence"/>
</dbReference>
<organism evidence="1 2">
    <name type="scientific">Xenoophorus captivus</name>
    <dbReference type="NCBI Taxonomy" id="1517983"/>
    <lineage>
        <taxon>Eukaryota</taxon>
        <taxon>Metazoa</taxon>
        <taxon>Chordata</taxon>
        <taxon>Craniata</taxon>
        <taxon>Vertebrata</taxon>
        <taxon>Euteleostomi</taxon>
        <taxon>Actinopterygii</taxon>
        <taxon>Neopterygii</taxon>
        <taxon>Teleostei</taxon>
        <taxon>Neoteleostei</taxon>
        <taxon>Acanthomorphata</taxon>
        <taxon>Ovalentaria</taxon>
        <taxon>Atherinomorphae</taxon>
        <taxon>Cyprinodontiformes</taxon>
        <taxon>Goodeidae</taxon>
        <taxon>Xenoophorus</taxon>
    </lineage>
</organism>
<accession>A0ABV0RCD0</accession>
<comment type="caution">
    <text evidence="1">The sequence shown here is derived from an EMBL/GenBank/DDBJ whole genome shotgun (WGS) entry which is preliminary data.</text>
</comment>
<dbReference type="InterPro" id="IPR043365">
    <property type="entry name" value="NWD1"/>
</dbReference>
<dbReference type="PANTHER" id="PTHR45013">
    <property type="entry name" value="NACHT DOMAIN- AND WD REPEAT-CONTAINING PROTEIN 1"/>
    <property type="match status" value="1"/>
</dbReference>
<dbReference type="EMBL" id="JAHRIN010040375">
    <property type="protein sequence ID" value="MEQ2205147.1"/>
    <property type="molecule type" value="Genomic_DNA"/>
</dbReference>
<dbReference type="PANTHER" id="PTHR45013:SF1">
    <property type="entry name" value="NACHT DOMAIN- AND WD REPEAT-CONTAINING PROTEIN 1"/>
    <property type="match status" value="1"/>
</dbReference>
<evidence type="ECO:0000313" key="2">
    <source>
        <dbReference type="Proteomes" id="UP001434883"/>
    </source>
</evidence>
<name>A0ABV0RCD0_9TELE</name>
<keyword evidence="2" id="KW-1185">Reference proteome</keyword>